<protein>
    <submittedName>
        <fullName evidence="3">Uncharacterized protein DUF5050</fullName>
    </submittedName>
</protein>
<dbReference type="Pfam" id="PF16472">
    <property type="entry name" value="DUF5050"/>
    <property type="match status" value="1"/>
</dbReference>
<evidence type="ECO:0000313" key="3">
    <source>
        <dbReference type="EMBL" id="TYP68945.1"/>
    </source>
</evidence>
<comment type="caution">
    <text evidence="3">The sequence shown here is derived from an EMBL/GenBank/DDBJ whole genome shotgun (WGS) entry which is preliminary data.</text>
</comment>
<evidence type="ECO:0000313" key="4">
    <source>
        <dbReference type="Proteomes" id="UP000323257"/>
    </source>
</evidence>
<dbReference type="AlphaFoldDB" id="A0A5S5BP25"/>
<dbReference type="EMBL" id="VNHS01000017">
    <property type="protein sequence ID" value="TYP68945.1"/>
    <property type="molecule type" value="Genomic_DNA"/>
</dbReference>
<sequence>MRWKKCTAALLAAVAFMGPIAAGHDAVTAAAGAQSQASNPNASGKQLASALAELSEYNLIGVTADGWIYVDEYYFEPGTYRQQYRVLKKKAGDSALQDATKDKLIRPSAPSRQFAVPDQIDYNIRAAATAGPYLRNLAAKSNVHILSIAGETVLYWEGEIARDDYGDERLSKGVIKRAKLDGTSVNVVVSDPGTLQLSHMTVANQTLYYTVANAAAKPSANPGEAAIVYSLYRIGLDGKNKKLLAGDYLGGVDRMNRTVRGIALHRAYQQSVPVQIWNGNIVYQATTGMYKMKTDGTGKTRLAADHPVRPILDGDAIYYGTKRIVPGTKKRTDELGPIYQVKLSGGKPVPLTKGGSKLLFAKDGWAYTESDPDELDQRLTRIKPGTGSQSLINGLKGSESFAVTHVYGDLILYGKYSHRSNRTYHAMNWDGSGKKEILVLRTNAYPDPVSGGQTLDAEEAIRLNYGKYEMPAELKRVLKLQEDLREKKLLDYGDMFGVYFYEDGVDSRYLNTPLDVITFGSPGVDGIHYGFLTDFGEVTSLEEAYIVRVEPMNFDDPVRIVARNLHDFLRMLVYAENAAHVLDMNADKASVSTIMAPDPDAWEPGRDDALVRHLVSQTLKLEKMPDPYAYFQQLKKARGLAATVPTEDGLGVVPSTGAGIPAERFDFAGKEWLELADAKAFFGSAPREAKLVFLRDAQSRGWINEADEDVKQFLKQELRAIGLDDEADRIGYPDYEDYYEEGYTEKETDWMEIESEDDEYLGSISIDWFSW</sequence>
<keyword evidence="1" id="KW-0732">Signal</keyword>
<feature type="signal peptide" evidence="1">
    <location>
        <begin position="1"/>
        <end position="21"/>
    </location>
</feature>
<reference evidence="3 4" key="1">
    <citation type="submission" date="2019-07" db="EMBL/GenBank/DDBJ databases">
        <title>Genomic Encyclopedia of Type Strains, Phase III (KMG-III): the genomes of soil and plant-associated and newly described type strains.</title>
        <authorList>
            <person name="Whitman W."/>
        </authorList>
    </citation>
    <scope>NUCLEOTIDE SEQUENCE [LARGE SCALE GENOMIC DNA]</scope>
    <source>
        <strain evidence="3 4">BL24</strain>
    </source>
</reference>
<feature type="domain" description="Prolow-density lipoprotein receptor-related protein 1-like beta-propeller" evidence="2">
    <location>
        <begin position="272"/>
        <end position="438"/>
    </location>
</feature>
<dbReference type="InterPro" id="IPR032485">
    <property type="entry name" value="LRP1-like_beta_prop"/>
</dbReference>
<evidence type="ECO:0000259" key="2">
    <source>
        <dbReference type="Pfam" id="PF16472"/>
    </source>
</evidence>
<proteinExistence type="predicted"/>
<dbReference type="SUPFAM" id="SSF69304">
    <property type="entry name" value="Tricorn protease N-terminal domain"/>
    <property type="match status" value="1"/>
</dbReference>
<feature type="chain" id="PRO_5038474868" evidence="1">
    <location>
        <begin position="22"/>
        <end position="771"/>
    </location>
</feature>
<keyword evidence="4" id="KW-1185">Reference proteome</keyword>
<accession>A0A5S5BP25</accession>
<evidence type="ECO:0000256" key="1">
    <source>
        <dbReference type="SAM" id="SignalP"/>
    </source>
</evidence>
<dbReference type="Proteomes" id="UP000323257">
    <property type="component" value="Unassembled WGS sequence"/>
</dbReference>
<dbReference type="RefSeq" id="WP_187434532.1">
    <property type="nucleotide sequence ID" value="NZ_VNHS01000017.1"/>
</dbReference>
<gene>
    <name evidence="3" type="ORF">BCM02_11763</name>
</gene>
<name>A0A5S5BP25_9BACL</name>
<organism evidence="3 4">
    <name type="scientific">Paenibacillus methanolicus</name>
    <dbReference type="NCBI Taxonomy" id="582686"/>
    <lineage>
        <taxon>Bacteria</taxon>
        <taxon>Bacillati</taxon>
        <taxon>Bacillota</taxon>
        <taxon>Bacilli</taxon>
        <taxon>Bacillales</taxon>
        <taxon>Paenibacillaceae</taxon>
        <taxon>Paenibacillus</taxon>
    </lineage>
</organism>